<dbReference type="PANTHER" id="PTHR42085">
    <property type="entry name" value="F-BOX DOMAIN-CONTAINING PROTEIN"/>
    <property type="match status" value="1"/>
</dbReference>
<dbReference type="Proteomes" id="UP000250140">
    <property type="component" value="Unassembled WGS sequence"/>
</dbReference>
<dbReference type="PANTHER" id="PTHR42085:SF1">
    <property type="entry name" value="F-BOX DOMAIN-CONTAINING PROTEIN"/>
    <property type="match status" value="1"/>
</dbReference>
<dbReference type="AlphaFoldDB" id="A0A8E2EML8"/>
<sequence>MSISRPSEFSLLAFHQMNSSKQLSHGKAKRHARQLAARATRRTLSEITPLNSQPQTQSPLFSTLPPELRNQIFELAVSQFEDRTRPFSANAFWYRPGHHYELRTETSLLRTCRLIYYETSVIPIRSATHYFYYNRQSYDLPVDNYLHHLARKEQDNLYHLHFFASVPLWDFEYLQKLLHLPFKRVTLSLRHSDWLGWKRDTKLWLGRLNHELLLPHTCQEFALELETLQRKKNELDEIVQRALTWEFQADDGAMLICETDRLVTSSWIGRSDYNNIRCEAHSPGPTISYHVVRLSWRLVG</sequence>
<name>A0A8E2EML8_9PEZI</name>
<dbReference type="OrthoDB" id="288942at2759"/>
<evidence type="ECO:0000313" key="2">
    <source>
        <dbReference type="Proteomes" id="UP000250140"/>
    </source>
</evidence>
<reference evidence="1 2" key="1">
    <citation type="journal article" date="2016" name="Nat. Commun.">
        <title>Ectomycorrhizal ecology is imprinted in the genome of the dominant symbiotic fungus Cenococcum geophilum.</title>
        <authorList>
            <consortium name="DOE Joint Genome Institute"/>
            <person name="Peter M."/>
            <person name="Kohler A."/>
            <person name="Ohm R.A."/>
            <person name="Kuo A."/>
            <person name="Krutzmann J."/>
            <person name="Morin E."/>
            <person name="Arend M."/>
            <person name="Barry K.W."/>
            <person name="Binder M."/>
            <person name="Choi C."/>
            <person name="Clum A."/>
            <person name="Copeland A."/>
            <person name="Grisel N."/>
            <person name="Haridas S."/>
            <person name="Kipfer T."/>
            <person name="LaButti K."/>
            <person name="Lindquist E."/>
            <person name="Lipzen A."/>
            <person name="Maire R."/>
            <person name="Meier B."/>
            <person name="Mihaltcheva S."/>
            <person name="Molinier V."/>
            <person name="Murat C."/>
            <person name="Poggeler S."/>
            <person name="Quandt C.A."/>
            <person name="Sperisen C."/>
            <person name="Tritt A."/>
            <person name="Tisserant E."/>
            <person name="Crous P.W."/>
            <person name="Henrissat B."/>
            <person name="Nehls U."/>
            <person name="Egli S."/>
            <person name="Spatafora J.W."/>
            <person name="Grigoriev I.V."/>
            <person name="Martin F.M."/>
        </authorList>
    </citation>
    <scope>NUCLEOTIDE SEQUENCE [LARGE SCALE GENOMIC DNA]</scope>
    <source>
        <strain evidence="1 2">CBS 207.34</strain>
    </source>
</reference>
<accession>A0A8E2EML8</accession>
<keyword evidence="2" id="KW-1185">Reference proteome</keyword>
<evidence type="ECO:0000313" key="1">
    <source>
        <dbReference type="EMBL" id="OCL01260.1"/>
    </source>
</evidence>
<gene>
    <name evidence="1" type="ORF">AOQ84DRAFT_19814</name>
</gene>
<organism evidence="1 2">
    <name type="scientific">Glonium stellatum</name>
    <dbReference type="NCBI Taxonomy" id="574774"/>
    <lineage>
        <taxon>Eukaryota</taxon>
        <taxon>Fungi</taxon>
        <taxon>Dikarya</taxon>
        <taxon>Ascomycota</taxon>
        <taxon>Pezizomycotina</taxon>
        <taxon>Dothideomycetes</taxon>
        <taxon>Pleosporomycetidae</taxon>
        <taxon>Gloniales</taxon>
        <taxon>Gloniaceae</taxon>
        <taxon>Glonium</taxon>
    </lineage>
</organism>
<protein>
    <submittedName>
        <fullName evidence="1">Uncharacterized protein</fullName>
    </submittedName>
</protein>
<dbReference type="InterPro" id="IPR038883">
    <property type="entry name" value="AN11006-like"/>
</dbReference>
<proteinExistence type="predicted"/>
<dbReference type="EMBL" id="KV751160">
    <property type="protein sequence ID" value="OCL01260.1"/>
    <property type="molecule type" value="Genomic_DNA"/>
</dbReference>